<dbReference type="AlphaFoldDB" id="A0A1M4VN42"/>
<evidence type="ECO:0000256" key="1">
    <source>
        <dbReference type="SAM" id="SignalP"/>
    </source>
</evidence>
<organism evidence="2 3">
    <name type="scientific">Desulfacinum infernum DSM 9756</name>
    <dbReference type="NCBI Taxonomy" id="1121391"/>
    <lineage>
        <taxon>Bacteria</taxon>
        <taxon>Pseudomonadati</taxon>
        <taxon>Thermodesulfobacteriota</taxon>
        <taxon>Syntrophobacteria</taxon>
        <taxon>Syntrophobacterales</taxon>
        <taxon>Syntrophobacteraceae</taxon>
        <taxon>Desulfacinum</taxon>
    </lineage>
</organism>
<keyword evidence="3" id="KW-1185">Reference proteome</keyword>
<proteinExistence type="predicted"/>
<evidence type="ECO:0000313" key="3">
    <source>
        <dbReference type="Proteomes" id="UP000184076"/>
    </source>
</evidence>
<feature type="signal peptide" evidence="1">
    <location>
        <begin position="1"/>
        <end position="23"/>
    </location>
</feature>
<name>A0A1M4VN42_9BACT</name>
<keyword evidence="1" id="KW-0732">Signal</keyword>
<protein>
    <submittedName>
        <fullName evidence="2">Uncharacterized protein</fullName>
    </submittedName>
</protein>
<dbReference type="Proteomes" id="UP000184076">
    <property type="component" value="Unassembled WGS sequence"/>
</dbReference>
<dbReference type="RefSeq" id="WP_073037002.1">
    <property type="nucleotide sequence ID" value="NZ_FQVB01000006.1"/>
</dbReference>
<dbReference type="EMBL" id="FQVB01000006">
    <property type="protein sequence ID" value="SHE70399.1"/>
    <property type="molecule type" value="Genomic_DNA"/>
</dbReference>
<dbReference type="OrthoDB" id="5518160at2"/>
<accession>A0A1M4VN42</accession>
<gene>
    <name evidence="2" type="ORF">SAMN02745206_00708</name>
</gene>
<evidence type="ECO:0000313" key="2">
    <source>
        <dbReference type="EMBL" id="SHE70399.1"/>
    </source>
</evidence>
<reference evidence="3" key="1">
    <citation type="submission" date="2016-11" db="EMBL/GenBank/DDBJ databases">
        <authorList>
            <person name="Varghese N."/>
            <person name="Submissions S."/>
        </authorList>
    </citation>
    <scope>NUCLEOTIDE SEQUENCE [LARGE SCALE GENOMIC DNA]</scope>
    <source>
        <strain evidence="3">DSM 9756</strain>
    </source>
</reference>
<feature type="chain" id="PRO_5012906101" evidence="1">
    <location>
        <begin position="24"/>
        <end position="105"/>
    </location>
</feature>
<sequence length="105" mass="12339">MKLLPLIAALFMMVVASPGPAGAQSDDPIYEKCRGEPREPWCYQEEVERLQRPELCENILRYWPDAHGVHGWCYYRLAWKKKDCSLCEPIVNEQVQRLCKREVCR</sequence>